<feature type="transmembrane region" description="Helical" evidence="1">
    <location>
        <begin position="186"/>
        <end position="209"/>
    </location>
</feature>
<gene>
    <name evidence="2" type="ORF">BSTOLATCC_MIC22394</name>
</gene>
<accession>A0AAU9IZD1</accession>
<dbReference type="AlphaFoldDB" id="A0AAU9IZD1"/>
<sequence>MEKPIFIPAWYKVIPGIFIFLLFLIFALMFWALFSPQWVTLKYTRYEDMQWTGSISHVIEGLGNLEGATYGDLTEAYCATTDRTQDIPTQENTWCYMFLLLWIGEAVYVVFSILSMMSLLLWIIYNFRDIKIGNFQSMKRFCYLHLAWMCYDVGFIAWMILTRTNFNDDCHKERDHKHRPKLCGLAGPTLGAILMFAMPIILVGVTYVLRKISVYINPQRKLEIYEEKEYRFSGGFESI</sequence>
<keyword evidence="3" id="KW-1185">Reference proteome</keyword>
<reference evidence="2" key="1">
    <citation type="submission" date="2021-09" db="EMBL/GenBank/DDBJ databases">
        <authorList>
            <consortium name="AG Swart"/>
            <person name="Singh M."/>
            <person name="Singh A."/>
            <person name="Seah K."/>
            <person name="Emmerich C."/>
        </authorList>
    </citation>
    <scope>NUCLEOTIDE SEQUENCE</scope>
    <source>
        <strain evidence="2">ATCC30299</strain>
    </source>
</reference>
<evidence type="ECO:0000313" key="3">
    <source>
        <dbReference type="Proteomes" id="UP001162131"/>
    </source>
</evidence>
<dbReference type="Proteomes" id="UP001162131">
    <property type="component" value="Unassembled WGS sequence"/>
</dbReference>
<evidence type="ECO:0000256" key="1">
    <source>
        <dbReference type="SAM" id="Phobius"/>
    </source>
</evidence>
<keyword evidence="1" id="KW-0472">Membrane</keyword>
<proteinExistence type="predicted"/>
<name>A0AAU9IZD1_9CILI</name>
<comment type="caution">
    <text evidence="2">The sequence shown here is derived from an EMBL/GenBank/DDBJ whole genome shotgun (WGS) entry which is preliminary data.</text>
</comment>
<feature type="transmembrane region" description="Helical" evidence="1">
    <location>
        <begin position="146"/>
        <end position="166"/>
    </location>
</feature>
<keyword evidence="1" id="KW-1133">Transmembrane helix</keyword>
<feature type="transmembrane region" description="Helical" evidence="1">
    <location>
        <begin position="12"/>
        <end position="34"/>
    </location>
</feature>
<feature type="transmembrane region" description="Helical" evidence="1">
    <location>
        <begin position="106"/>
        <end position="125"/>
    </location>
</feature>
<keyword evidence="1" id="KW-0812">Transmembrane</keyword>
<organism evidence="2 3">
    <name type="scientific">Blepharisma stoltei</name>
    <dbReference type="NCBI Taxonomy" id="1481888"/>
    <lineage>
        <taxon>Eukaryota</taxon>
        <taxon>Sar</taxon>
        <taxon>Alveolata</taxon>
        <taxon>Ciliophora</taxon>
        <taxon>Postciliodesmatophora</taxon>
        <taxon>Heterotrichea</taxon>
        <taxon>Heterotrichida</taxon>
        <taxon>Blepharismidae</taxon>
        <taxon>Blepharisma</taxon>
    </lineage>
</organism>
<protein>
    <submittedName>
        <fullName evidence="2">Uncharacterized protein</fullName>
    </submittedName>
</protein>
<evidence type="ECO:0000313" key="2">
    <source>
        <dbReference type="EMBL" id="CAG9319043.1"/>
    </source>
</evidence>
<dbReference type="EMBL" id="CAJZBQ010000021">
    <property type="protein sequence ID" value="CAG9319043.1"/>
    <property type="molecule type" value="Genomic_DNA"/>
</dbReference>